<feature type="region of interest" description="Disordered" evidence="1">
    <location>
        <begin position="1"/>
        <end position="23"/>
    </location>
</feature>
<protein>
    <submittedName>
        <fullName evidence="3">DUF2530 domain-containing protein</fullName>
    </submittedName>
</protein>
<dbReference type="EMBL" id="JAGSOH010000093">
    <property type="protein sequence ID" value="MBR7829654.1"/>
    <property type="molecule type" value="Genomic_DNA"/>
</dbReference>
<feature type="transmembrane region" description="Helical" evidence="2">
    <location>
        <begin position="62"/>
        <end position="80"/>
    </location>
</feature>
<dbReference type="AlphaFoldDB" id="A0A941ELA3"/>
<keyword evidence="2" id="KW-0472">Membrane</keyword>
<dbReference type="RefSeq" id="WP_212520784.1">
    <property type="nucleotide sequence ID" value="NZ_JAGSOH010000093.1"/>
</dbReference>
<keyword evidence="2" id="KW-0812">Transmembrane</keyword>
<accession>A0A941ELA3</accession>
<reference evidence="3" key="1">
    <citation type="submission" date="2021-04" db="EMBL/GenBank/DDBJ databases">
        <title>Genome based classification of Actinospica acidithermotolerans sp. nov., an actinobacterium isolated from an Indonesian hot spring.</title>
        <authorList>
            <person name="Kusuma A.B."/>
            <person name="Putra K.E."/>
            <person name="Nafisah S."/>
            <person name="Loh J."/>
            <person name="Nouioui I."/>
            <person name="Goodfellow M."/>
        </authorList>
    </citation>
    <scope>NUCLEOTIDE SEQUENCE</scope>
    <source>
        <strain evidence="3">MGRD01-02</strain>
    </source>
</reference>
<evidence type="ECO:0000256" key="1">
    <source>
        <dbReference type="SAM" id="MobiDB-lite"/>
    </source>
</evidence>
<dbReference type="InterPro" id="IPR019681">
    <property type="entry name" value="DUF2530"/>
</dbReference>
<sequence>MPIPAGSDKPTEQPPNGGTRELEPMEVDLGRIVLIGTVLFAIAAVILLPMQSTLTNAGHGRWPWIAVSGAGLGLLGLLYVKRRDRAIAQDAASRADAPSAD</sequence>
<proteinExistence type="predicted"/>
<keyword evidence="2" id="KW-1133">Transmembrane helix</keyword>
<dbReference type="Proteomes" id="UP000676325">
    <property type="component" value="Unassembled WGS sequence"/>
</dbReference>
<evidence type="ECO:0000313" key="3">
    <source>
        <dbReference type="EMBL" id="MBR7829654.1"/>
    </source>
</evidence>
<evidence type="ECO:0000313" key="4">
    <source>
        <dbReference type="Proteomes" id="UP000676325"/>
    </source>
</evidence>
<dbReference type="Pfam" id="PF10745">
    <property type="entry name" value="DUF2530"/>
    <property type="match status" value="1"/>
</dbReference>
<organism evidence="3 4">
    <name type="scientific">Actinospica acidithermotolerans</name>
    <dbReference type="NCBI Taxonomy" id="2828514"/>
    <lineage>
        <taxon>Bacteria</taxon>
        <taxon>Bacillati</taxon>
        <taxon>Actinomycetota</taxon>
        <taxon>Actinomycetes</taxon>
        <taxon>Catenulisporales</taxon>
        <taxon>Actinospicaceae</taxon>
        <taxon>Actinospica</taxon>
    </lineage>
</organism>
<keyword evidence="4" id="KW-1185">Reference proteome</keyword>
<gene>
    <name evidence="3" type="ORF">KDK95_25330</name>
</gene>
<comment type="caution">
    <text evidence="3">The sequence shown here is derived from an EMBL/GenBank/DDBJ whole genome shotgun (WGS) entry which is preliminary data.</text>
</comment>
<feature type="transmembrane region" description="Helical" evidence="2">
    <location>
        <begin position="29"/>
        <end position="50"/>
    </location>
</feature>
<evidence type="ECO:0000256" key="2">
    <source>
        <dbReference type="SAM" id="Phobius"/>
    </source>
</evidence>
<name>A0A941ELA3_9ACTN</name>